<dbReference type="Proteomes" id="UP000039046">
    <property type="component" value="Unassembled WGS sequence"/>
</dbReference>
<protein>
    <submittedName>
        <fullName evidence="2">Uncharacterized protein</fullName>
    </submittedName>
</protein>
<feature type="region of interest" description="Disordered" evidence="1">
    <location>
        <begin position="265"/>
        <end position="342"/>
    </location>
</feature>
<evidence type="ECO:0000256" key="1">
    <source>
        <dbReference type="SAM" id="MobiDB-lite"/>
    </source>
</evidence>
<feature type="compositionally biased region" description="Basic and acidic residues" evidence="1">
    <location>
        <begin position="265"/>
        <end position="275"/>
    </location>
</feature>
<sequence>MPDLNTVPASPHGLAGSRRGSTHVPANSENILPSNQSAVHPANDTTAVSSSLPSPQLPAAQPVQQVADSGPGPLRHPRPLTASELHMQLEKEQEAVVNRLTRELSLLRAAHNASVASNASSTSASTSTHDPAADSSLLSGTAFTIPSGRRHNRTPSTASQTHSAQLGTSYESRVGRLEAAAHRSAQGHVPPSIDPSSYFHQQRVPPSASSVVATPSVGDQLSPGLMPATVRYEETAHYRSELETAKRENEALKRRIRELELMVRSKSRDNSRARSDSVSTTASASVAAGGGSSIAGPRDPSVRGDRGRNLARQSIASVGVGVPDEELNVGESAASAGLKTEE</sequence>
<feature type="compositionally biased region" description="Polar residues" evidence="1">
    <location>
        <begin position="154"/>
        <end position="167"/>
    </location>
</feature>
<dbReference type="OrthoDB" id="5401654at2759"/>
<name>A0A0A1TLJ9_9HYPO</name>
<feature type="region of interest" description="Disordered" evidence="1">
    <location>
        <begin position="112"/>
        <end position="167"/>
    </location>
</feature>
<feature type="compositionally biased region" description="Low complexity" evidence="1">
    <location>
        <begin position="47"/>
        <end position="67"/>
    </location>
</feature>
<reference evidence="2 3" key="1">
    <citation type="journal article" date="2015" name="Genome Announc.">
        <title>Draft Genome Sequence and Gene Annotation of the Entomopathogenic Fungus Verticillium hemipterigenum.</title>
        <authorList>
            <person name="Horn F."/>
            <person name="Habel A."/>
            <person name="Scharf D.H."/>
            <person name="Dworschak J."/>
            <person name="Brakhage A.A."/>
            <person name="Guthke R."/>
            <person name="Hertweck C."/>
            <person name="Linde J."/>
        </authorList>
    </citation>
    <scope>NUCLEOTIDE SEQUENCE [LARGE SCALE GENOMIC DNA]</scope>
</reference>
<feature type="region of interest" description="Disordered" evidence="1">
    <location>
        <begin position="1"/>
        <end position="79"/>
    </location>
</feature>
<proteinExistence type="predicted"/>
<evidence type="ECO:0000313" key="2">
    <source>
        <dbReference type="EMBL" id="CEJ90952.1"/>
    </source>
</evidence>
<dbReference type="AlphaFoldDB" id="A0A0A1TLJ9"/>
<dbReference type="PANTHER" id="PTHR39610">
    <property type="entry name" value="BZIP DOMAIN-CONTAINING PROTEIN-RELATED"/>
    <property type="match status" value="1"/>
</dbReference>
<feature type="compositionally biased region" description="Polar residues" evidence="1">
    <location>
        <begin position="24"/>
        <end position="46"/>
    </location>
</feature>
<dbReference type="EMBL" id="CDHN01000003">
    <property type="protein sequence ID" value="CEJ90952.1"/>
    <property type="molecule type" value="Genomic_DNA"/>
</dbReference>
<evidence type="ECO:0000313" key="3">
    <source>
        <dbReference type="Proteomes" id="UP000039046"/>
    </source>
</evidence>
<feature type="compositionally biased region" description="Low complexity" evidence="1">
    <location>
        <begin position="204"/>
        <end position="217"/>
    </location>
</feature>
<dbReference type="PANTHER" id="PTHR39610:SF1">
    <property type="match status" value="1"/>
</dbReference>
<feature type="region of interest" description="Disordered" evidence="1">
    <location>
        <begin position="180"/>
        <end position="224"/>
    </location>
</feature>
<accession>A0A0A1TLJ9</accession>
<keyword evidence="3" id="KW-1185">Reference proteome</keyword>
<gene>
    <name evidence="2" type="ORF">VHEMI06701</name>
</gene>
<organism evidence="2 3">
    <name type="scientific">[Torrubiella] hemipterigena</name>
    <dbReference type="NCBI Taxonomy" id="1531966"/>
    <lineage>
        <taxon>Eukaryota</taxon>
        <taxon>Fungi</taxon>
        <taxon>Dikarya</taxon>
        <taxon>Ascomycota</taxon>
        <taxon>Pezizomycotina</taxon>
        <taxon>Sordariomycetes</taxon>
        <taxon>Hypocreomycetidae</taxon>
        <taxon>Hypocreales</taxon>
        <taxon>Clavicipitaceae</taxon>
        <taxon>Clavicipitaceae incertae sedis</taxon>
        <taxon>'Torrubiella' clade</taxon>
    </lineage>
</organism>
<dbReference type="HOGENOM" id="CLU_038508_2_0_1"/>
<feature type="compositionally biased region" description="Low complexity" evidence="1">
    <location>
        <begin position="112"/>
        <end position="136"/>
    </location>
</feature>
<feature type="compositionally biased region" description="Low complexity" evidence="1">
    <location>
        <begin position="276"/>
        <end position="287"/>
    </location>
</feature>